<keyword evidence="4 7" id="KW-0812">Transmembrane</keyword>
<feature type="transmembrane region" description="Helical" evidence="7">
    <location>
        <begin position="18"/>
        <end position="36"/>
    </location>
</feature>
<evidence type="ECO:0000256" key="4">
    <source>
        <dbReference type="ARBA" id="ARBA00022692"/>
    </source>
</evidence>
<evidence type="ECO:0000313" key="9">
    <source>
        <dbReference type="EMBL" id="RAI01972.1"/>
    </source>
</evidence>
<keyword evidence="3" id="KW-1003">Cell membrane</keyword>
<evidence type="ECO:0000259" key="8">
    <source>
        <dbReference type="Pfam" id="PF02308"/>
    </source>
</evidence>
<sequence>MQAGDTVSTFTLLGLEQLSVTINLVVAVFLGAVIGLERQFVQRYTGVTTHALVALGAAAFVSIASLASPVGDVSRIAGQVVTGIGFLGAGLIFRDGMSVRGLSAAASIWATGAVGALSGFGFLLEATEVALLMFIVNLTLPRIGRLVDRLAGDDQRHRPRRPRRSEHEDE</sequence>
<dbReference type="Pfam" id="PF02308">
    <property type="entry name" value="MgtC"/>
    <property type="match status" value="1"/>
</dbReference>
<name>A0A8B2NX96_9HYPH</name>
<evidence type="ECO:0000256" key="2">
    <source>
        <dbReference type="ARBA" id="ARBA00009298"/>
    </source>
</evidence>
<proteinExistence type="inferred from homology"/>
<dbReference type="Proteomes" id="UP000249590">
    <property type="component" value="Unassembled WGS sequence"/>
</dbReference>
<dbReference type="AlphaFoldDB" id="A0A8B2NX96"/>
<keyword evidence="7" id="KW-0997">Cell inner membrane</keyword>
<accession>A0A8B2NX96</accession>
<dbReference type="InterPro" id="IPR003416">
    <property type="entry name" value="MgtC/SapB/SrpB/YhiD_fam"/>
</dbReference>
<evidence type="ECO:0000256" key="3">
    <source>
        <dbReference type="ARBA" id="ARBA00022475"/>
    </source>
</evidence>
<feature type="transmembrane region" description="Helical" evidence="7">
    <location>
        <begin position="105"/>
        <end position="124"/>
    </location>
</feature>
<reference evidence="9 10" key="1">
    <citation type="submission" date="2018-05" db="EMBL/GenBank/DDBJ databases">
        <title>Acuticoccus sediminis sp. nov., isolated from deep-sea sediment of Indian Ocean.</title>
        <authorList>
            <person name="Liu X."/>
            <person name="Lai Q."/>
            <person name="Du Y."/>
            <person name="Sun F."/>
            <person name="Zhang X."/>
            <person name="Wang S."/>
            <person name="Shao Z."/>
        </authorList>
    </citation>
    <scope>NUCLEOTIDE SEQUENCE [LARGE SCALE GENOMIC DNA]</scope>
    <source>
        <strain evidence="9 10">PTG4-2</strain>
    </source>
</reference>
<dbReference type="RefSeq" id="WP_111345223.1">
    <property type="nucleotide sequence ID" value="NZ_QHHQ01000002.1"/>
</dbReference>
<comment type="similarity">
    <text evidence="2 7">Belongs to the MgtC/SapB family.</text>
</comment>
<keyword evidence="5 7" id="KW-1133">Transmembrane helix</keyword>
<evidence type="ECO:0000256" key="1">
    <source>
        <dbReference type="ARBA" id="ARBA00004651"/>
    </source>
</evidence>
<protein>
    <recommendedName>
        <fullName evidence="7">Protein MgtC</fullName>
    </recommendedName>
</protein>
<dbReference type="GO" id="GO:0005886">
    <property type="term" value="C:plasma membrane"/>
    <property type="evidence" value="ECO:0007669"/>
    <property type="project" value="UniProtKB-SubCell"/>
</dbReference>
<gene>
    <name evidence="9" type="ORF">DLJ53_11330</name>
</gene>
<evidence type="ECO:0000256" key="6">
    <source>
        <dbReference type="ARBA" id="ARBA00023136"/>
    </source>
</evidence>
<dbReference type="EMBL" id="QHHQ01000002">
    <property type="protein sequence ID" value="RAI01972.1"/>
    <property type="molecule type" value="Genomic_DNA"/>
</dbReference>
<comment type="caution">
    <text evidence="9">The sequence shown here is derived from an EMBL/GenBank/DDBJ whole genome shotgun (WGS) entry which is preliminary data.</text>
</comment>
<dbReference type="PANTHER" id="PTHR33778:SF3">
    <property type="entry name" value="PROTEIN MGTC"/>
    <property type="match status" value="1"/>
</dbReference>
<evidence type="ECO:0000256" key="7">
    <source>
        <dbReference type="RuleBase" id="RU365041"/>
    </source>
</evidence>
<dbReference type="PANTHER" id="PTHR33778">
    <property type="entry name" value="PROTEIN MGTC"/>
    <property type="match status" value="1"/>
</dbReference>
<keyword evidence="10" id="KW-1185">Reference proteome</keyword>
<evidence type="ECO:0000256" key="5">
    <source>
        <dbReference type="ARBA" id="ARBA00022989"/>
    </source>
</evidence>
<feature type="transmembrane region" description="Helical" evidence="7">
    <location>
        <begin position="48"/>
        <end position="70"/>
    </location>
</feature>
<organism evidence="9 10">
    <name type="scientific">Acuticoccus sediminis</name>
    <dbReference type="NCBI Taxonomy" id="2184697"/>
    <lineage>
        <taxon>Bacteria</taxon>
        <taxon>Pseudomonadati</taxon>
        <taxon>Pseudomonadota</taxon>
        <taxon>Alphaproteobacteria</taxon>
        <taxon>Hyphomicrobiales</taxon>
        <taxon>Amorphaceae</taxon>
        <taxon>Acuticoccus</taxon>
    </lineage>
</organism>
<feature type="transmembrane region" description="Helical" evidence="7">
    <location>
        <begin position="76"/>
        <end position="93"/>
    </location>
</feature>
<comment type="subcellular location">
    <subcellularLocation>
        <location evidence="7">Cell inner membrane</location>
        <topology evidence="7">Multi-pass membrane protein</topology>
    </subcellularLocation>
    <subcellularLocation>
        <location evidence="1">Cell membrane</location>
        <topology evidence="1">Multi-pass membrane protein</topology>
    </subcellularLocation>
</comment>
<evidence type="ECO:0000313" key="10">
    <source>
        <dbReference type="Proteomes" id="UP000249590"/>
    </source>
</evidence>
<feature type="domain" description="MgtC/SapB/SrpB/YhiD N-terminal" evidence="8">
    <location>
        <begin position="24"/>
        <end position="145"/>
    </location>
</feature>
<keyword evidence="6 7" id="KW-0472">Membrane</keyword>
<dbReference type="InterPro" id="IPR049177">
    <property type="entry name" value="MgtC_SapB_SrpB_YhiD_N"/>
</dbReference>
<dbReference type="PRINTS" id="PR01837">
    <property type="entry name" value="MGTCSAPBPROT"/>
</dbReference>
<dbReference type="OrthoDB" id="9811198at2"/>